<name>A0A2A9M595_BESBE</name>
<dbReference type="AlphaFoldDB" id="A0A2A9M595"/>
<feature type="transmembrane region" description="Helical" evidence="7">
    <location>
        <begin position="263"/>
        <end position="287"/>
    </location>
</feature>
<evidence type="ECO:0000313" key="9">
    <source>
        <dbReference type="EMBL" id="PFH32374.1"/>
    </source>
</evidence>
<reference evidence="9 10" key="1">
    <citation type="submission" date="2017-09" db="EMBL/GenBank/DDBJ databases">
        <title>Genome sequencing of Besnoitia besnoiti strain Bb-Ger1.</title>
        <authorList>
            <person name="Schares G."/>
            <person name="Venepally P."/>
            <person name="Lorenzi H.A."/>
        </authorList>
    </citation>
    <scope>NUCLEOTIDE SEQUENCE [LARGE SCALE GENOMIC DNA]</scope>
    <source>
        <strain evidence="9 10">Bb-Ger1</strain>
    </source>
</reference>
<keyword evidence="3 7" id="KW-0592">Phosphate transport</keyword>
<accession>A0A2A9M595</accession>
<comment type="caution">
    <text evidence="9">The sequence shown here is derived from an EMBL/GenBank/DDBJ whole genome shotgun (WGS) entry which is preliminary data.</text>
</comment>
<feature type="transmembrane region" description="Helical" evidence="7">
    <location>
        <begin position="68"/>
        <end position="92"/>
    </location>
</feature>
<proteinExistence type="inferred from homology"/>
<feature type="transmembrane region" description="Helical" evidence="7">
    <location>
        <begin position="112"/>
        <end position="131"/>
    </location>
</feature>
<dbReference type="VEuPathDB" id="ToxoDB:BESB_016920"/>
<evidence type="ECO:0000256" key="1">
    <source>
        <dbReference type="ARBA" id="ARBA00004141"/>
    </source>
</evidence>
<dbReference type="GO" id="GO:0005315">
    <property type="term" value="F:phosphate transmembrane transporter activity"/>
    <property type="evidence" value="ECO:0007669"/>
    <property type="project" value="InterPro"/>
</dbReference>
<dbReference type="RefSeq" id="XP_029216383.1">
    <property type="nucleotide sequence ID" value="XM_029360407.1"/>
</dbReference>
<evidence type="ECO:0000256" key="5">
    <source>
        <dbReference type="ARBA" id="ARBA00022989"/>
    </source>
</evidence>
<keyword evidence="4 7" id="KW-0812">Transmembrane</keyword>
<dbReference type="STRING" id="94643.A0A2A9M595"/>
<evidence type="ECO:0000313" key="10">
    <source>
        <dbReference type="Proteomes" id="UP000224006"/>
    </source>
</evidence>
<dbReference type="EMBL" id="NWUJ01000011">
    <property type="protein sequence ID" value="PFH32374.1"/>
    <property type="molecule type" value="Genomic_DNA"/>
</dbReference>
<dbReference type="Pfam" id="PF01384">
    <property type="entry name" value="PHO4"/>
    <property type="match status" value="1"/>
</dbReference>
<feature type="transmembrane region" description="Helical" evidence="7">
    <location>
        <begin position="143"/>
        <end position="161"/>
    </location>
</feature>
<comment type="function">
    <text evidence="7">Sodium-phosphate symporter.</text>
</comment>
<dbReference type="OrthoDB" id="430309at2759"/>
<dbReference type="GO" id="GO:0016020">
    <property type="term" value="C:membrane"/>
    <property type="evidence" value="ECO:0007669"/>
    <property type="project" value="UniProtKB-SubCell"/>
</dbReference>
<dbReference type="PANTHER" id="PTHR11101">
    <property type="entry name" value="PHOSPHATE TRANSPORTER"/>
    <property type="match status" value="1"/>
</dbReference>
<gene>
    <name evidence="9" type="ORF">BESB_016920</name>
</gene>
<protein>
    <recommendedName>
        <fullName evidence="7">Phosphate transporter</fullName>
    </recommendedName>
</protein>
<evidence type="ECO:0000256" key="6">
    <source>
        <dbReference type="ARBA" id="ARBA00023136"/>
    </source>
</evidence>
<evidence type="ECO:0000256" key="8">
    <source>
        <dbReference type="SAM" id="MobiDB-lite"/>
    </source>
</evidence>
<evidence type="ECO:0000256" key="3">
    <source>
        <dbReference type="ARBA" id="ARBA00022592"/>
    </source>
</evidence>
<keyword evidence="5 7" id="KW-1133">Transmembrane helix</keyword>
<feature type="transmembrane region" description="Helical" evidence="7">
    <location>
        <begin position="208"/>
        <end position="230"/>
    </location>
</feature>
<evidence type="ECO:0000256" key="7">
    <source>
        <dbReference type="RuleBase" id="RU363058"/>
    </source>
</evidence>
<evidence type="ECO:0000256" key="2">
    <source>
        <dbReference type="ARBA" id="ARBA00022448"/>
    </source>
</evidence>
<keyword evidence="6 7" id="KW-0472">Membrane</keyword>
<feature type="transmembrane region" description="Helical" evidence="7">
    <location>
        <begin position="765"/>
        <end position="788"/>
    </location>
</feature>
<organism evidence="9 10">
    <name type="scientific">Besnoitia besnoiti</name>
    <name type="common">Apicomplexan protozoan</name>
    <dbReference type="NCBI Taxonomy" id="94643"/>
    <lineage>
        <taxon>Eukaryota</taxon>
        <taxon>Sar</taxon>
        <taxon>Alveolata</taxon>
        <taxon>Apicomplexa</taxon>
        <taxon>Conoidasida</taxon>
        <taxon>Coccidia</taxon>
        <taxon>Eucoccidiorida</taxon>
        <taxon>Eimeriorina</taxon>
        <taxon>Sarcocystidae</taxon>
        <taxon>Besnoitia</taxon>
    </lineage>
</organism>
<keyword evidence="10" id="KW-1185">Reference proteome</keyword>
<feature type="transmembrane region" description="Helical" evidence="7">
    <location>
        <begin position="173"/>
        <end position="196"/>
    </location>
</feature>
<feature type="transmembrane region" description="Helical" evidence="7">
    <location>
        <begin position="32"/>
        <end position="56"/>
    </location>
</feature>
<dbReference type="KEGG" id="bbes:BESB_016920"/>
<dbReference type="PANTHER" id="PTHR11101:SF80">
    <property type="entry name" value="PHOSPHATE TRANSPORTER"/>
    <property type="match status" value="1"/>
</dbReference>
<sequence length="793" mass="84285">MAQAFDPFGAASAAVNALAESVSPASGTPADFTWIVVVGGITCFLTAFAIGANDVANTFSSSVGSRAIPLWAAIAMSAVLETLGATLLGGAVTDSIRSKIIDFNVFRETPSILMTGMLCALVGAGLWLFLANHLSLPVSTTHSIVGALLGFGLASGNVHAVKWRQVAFIVGSWIVAPLAASLAGASIFVLMRGLILRSKHPLVRAKRFLWIFIWLITLTFSVFLVFKNFFEISTTCDQLMPSGEVIASYPCRISQWADAHRGISIGIALGLSIFLAFVISMMVYRFAFYRVKKYRQRQADKRGSRDAEARMRMIAYGDESACRDAVVSSSCLPSLSPPRGKLSDEVLGDAHAANNEDSLGTNGKHRGRVEMASMLHPQFVASTADSLHNNGASPLFHSSGSHCAPPPFSQSAFSSTPAAQSGAVAFVQTATHGAPPRDPQSEADAETRDSPINKDGGAAVDTGNSASVSGDRAAVQSGGDKGEEEQRATPIAAQPEERCLGEDGALFVPHQEDSARRYYMQHARDASPEYIEAGLADEDDDEEPTTWRGKLYAKWRSMPWFKDIHAECSDEDELVARLQTGAENFDTETELFFSACQVVSAFMGCIAHSANDTANAIGPFAAILTVYQTGGADSEIGSPWYILLFGGLSMSLGLALLGYRVIKTVGVKLVKITPARGFSMELGAAWTVLIFSAVGVPLSTTHCAVGSTVGVGLMEPKPNTRPDAGEGVDEDEAAGFNSERCMKCPPTCPAVNTASVNWKLFGGVFVSWIVTIAFSALVTAALFSFAAFSPRMV</sequence>
<evidence type="ECO:0000256" key="4">
    <source>
        <dbReference type="ARBA" id="ARBA00022692"/>
    </source>
</evidence>
<dbReference type="GO" id="GO:0035435">
    <property type="term" value="P:phosphate ion transmembrane transport"/>
    <property type="evidence" value="ECO:0007669"/>
    <property type="project" value="TreeGrafter"/>
</dbReference>
<comment type="similarity">
    <text evidence="7">Belongs to the inorganic phosphate transporter (PiT) (TC 2.A.20) family.</text>
</comment>
<feature type="transmembrane region" description="Helical" evidence="7">
    <location>
        <begin position="683"/>
        <end position="709"/>
    </location>
</feature>
<dbReference type="InterPro" id="IPR001204">
    <property type="entry name" value="Phos_transporter"/>
</dbReference>
<keyword evidence="2 7" id="KW-0813">Transport</keyword>
<feature type="region of interest" description="Disordered" evidence="8">
    <location>
        <begin position="431"/>
        <end position="495"/>
    </location>
</feature>
<feature type="transmembrane region" description="Helical" evidence="7">
    <location>
        <begin position="640"/>
        <end position="662"/>
    </location>
</feature>
<dbReference type="Proteomes" id="UP000224006">
    <property type="component" value="Chromosome X"/>
</dbReference>
<comment type="subcellular location">
    <subcellularLocation>
        <location evidence="1 7">Membrane</location>
        <topology evidence="1 7">Multi-pass membrane protein</topology>
    </subcellularLocation>
</comment>
<dbReference type="GeneID" id="40306753"/>